<evidence type="ECO:0000313" key="7">
    <source>
        <dbReference type="Proteomes" id="UP000215545"/>
    </source>
</evidence>
<dbReference type="AlphaFoldDB" id="A0A1N7BRL8"/>
<dbReference type="PANTHER" id="PTHR20857:SF22">
    <property type="entry name" value="THIAZOLE TAUTOMERASE"/>
    <property type="match status" value="1"/>
</dbReference>
<dbReference type="SUPFAM" id="SSF51391">
    <property type="entry name" value="Thiamin phosphate synthase"/>
    <property type="match status" value="1"/>
</dbReference>
<dbReference type="STRING" id="1017273.SAMN05443094_11040"/>
<name>A0A1N7BRL8_9BACI</name>
<dbReference type="PANTHER" id="PTHR20857">
    <property type="entry name" value="THIAMINE-PHOSPHATE PYROPHOSPHORYLASE"/>
    <property type="match status" value="1"/>
</dbReference>
<reference evidence="5 6" key="1">
    <citation type="submission" date="2017-01" db="EMBL/GenBank/DDBJ databases">
        <authorList>
            <person name="Mah S.A."/>
            <person name="Swanson W.J."/>
            <person name="Moy G.W."/>
            <person name="Vacquier V.D."/>
        </authorList>
    </citation>
    <scope>NUCLEOTIDE SEQUENCE [LARGE SCALE GENOMIC DNA]</scope>
    <source>
        <strain evidence="5 6">NIO-1016</strain>
    </source>
</reference>
<sequence length="180" mass="19580">MIHAVTDGTGLPRSVQQKIIHSFSDVDFICIREKQLSLHQLSQKINELLQSGLPAEKVIVHSVPELADRFPVQGVHFTEHDERLAHFKREHPSKLAGRSVHSVEAAERAEADGADYLYFGHVFNTNSKKGLPGRGLHSLSHVTEAVTIPVIAIGGIHPGNIEAVRQAGASGAAMISAFFK</sequence>
<dbReference type="CDD" id="cd00564">
    <property type="entry name" value="TMP_TenI"/>
    <property type="match status" value="1"/>
</dbReference>
<keyword evidence="7" id="KW-1185">Reference proteome</keyword>
<dbReference type="Proteomes" id="UP000215545">
    <property type="component" value="Unassembled WGS sequence"/>
</dbReference>
<gene>
    <name evidence="4" type="ORF">B1B05_16665</name>
    <name evidence="5" type="ORF">SAMN05443094_11040</name>
</gene>
<dbReference type="InterPro" id="IPR036206">
    <property type="entry name" value="ThiamineP_synth_sf"/>
</dbReference>
<dbReference type="EMBL" id="FTLX01000010">
    <property type="protein sequence ID" value="SIR53978.1"/>
    <property type="molecule type" value="Genomic_DNA"/>
</dbReference>
<reference evidence="4" key="3">
    <citation type="submission" date="2017-03" db="EMBL/GenBank/DDBJ databases">
        <authorList>
            <person name="Dastager S.G."/>
            <person name="Neurgaonkar P.S."/>
            <person name="Dharne M.S."/>
        </authorList>
    </citation>
    <scope>NUCLEOTIDE SEQUENCE</scope>
    <source>
        <strain evidence="4">DSM 25145</strain>
    </source>
</reference>
<evidence type="ECO:0000313" key="6">
    <source>
        <dbReference type="Proteomes" id="UP000186385"/>
    </source>
</evidence>
<accession>A0A1N7BRL8</accession>
<dbReference type="InterPro" id="IPR013785">
    <property type="entry name" value="Aldolase_TIM"/>
</dbReference>
<protein>
    <submittedName>
        <fullName evidence="4">Thiamine phosphate synthase</fullName>
    </submittedName>
    <submittedName>
        <fullName evidence="5">Thiazole tautomerase (Transcriptional regulator TenI)</fullName>
    </submittedName>
</protein>
<organism evidence="5 6">
    <name type="scientific">Domibacillus enclensis</name>
    <dbReference type="NCBI Taxonomy" id="1017273"/>
    <lineage>
        <taxon>Bacteria</taxon>
        <taxon>Bacillati</taxon>
        <taxon>Bacillota</taxon>
        <taxon>Bacilli</taxon>
        <taxon>Bacillales</taxon>
        <taxon>Bacillaceae</taxon>
        <taxon>Domibacillus</taxon>
    </lineage>
</organism>
<proteinExistence type="predicted"/>
<dbReference type="GO" id="GO:0005737">
    <property type="term" value="C:cytoplasm"/>
    <property type="evidence" value="ECO:0007669"/>
    <property type="project" value="TreeGrafter"/>
</dbReference>
<evidence type="ECO:0000256" key="2">
    <source>
        <dbReference type="ARBA" id="ARBA00022977"/>
    </source>
</evidence>
<dbReference type="OrthoDB" id="9815348at2"/>
<evidence type="ECO:0000256" key="1">
    <source>
        <dbReference type="ARBA" id="ARBA00004948"/>
    </source>
</evidence>
<dbReference type="Pfam" id="PF02581">
    <property type="entry name" value="TMP-TENI"/>
    <property type="match status" value="1"/>
</dbReference>
<dbReference type="Gene3D" id="3.20.20.70">
    <property type="entry name" value="Aldolase class I"/>
    <property type="match status" value="1"/>
</dbReference>
<dbReference type="EMBL" id="MWSK01000010">
    <property type="protein sequence ID" value="OXS74523.1"/>
    <property type="molecule type" value="Genomic_DNA"/>
</dbReference>
<reference evidence="7" key="2">
    <citation type="submission" date="2017-03" db="EMBL/GenBank/DDBJ databases">
        <title>Bacillus sp. V-88(T) DSM27956, whole genome shotgun sequencing project.</title>
        <authorList>
            <person name="Dastager S.G."/>
            <person name="Neurgaonkar P.S."/>
            <person name="Dharne M.S."/>
        </authorList>
    </citation>
    <scope>NUCLEOTIDE SEQUENCE [LARGE SCALE GENOMIC DNA]</scope>
    <source>
        <strain evidence="7">DSM 25145</strain>
    </source>
</reference>
<feature type="domain" description="Thiamine phosphate synthase/TenI" evidence="3">
    <location>
        <begin position="25"/>
        <end position="178"/>
    </location>
</feature>
<evidence type="ECO:0000313" key="5">
    <source>
        <dbReference type="EMBL" id="SIR53978.1"/>
    </source>
</evidence>
<evidence type="ECO:0000313" key="4">
    <source>
        <dbReference type="EMBL" id="OXS74523.1"/>
    </source>
</evidence>
<comment type="pathway">
    <text evidence="1">Cofactor biosynthesis; thiamine diphosphate biosynthesis.</text>
</comment>
<dbReference type="GO" id="GO:0004789">
    <property type="term" value="F:thiamine-phosphate diphosphorylase activity"/>
    <property type="evidence" value="ECO:0007669"/>
    <property type="project" value="TreeGrafter"/>
</dbReference>
<dbReference type="GO" id="GO:0009228">
    <property type="term" value="P:thiamine biosynthetic process"/>
    <property type="evidence" value="ECO:0007669"/>
    <property type="project" value="UniProtKB-KW"/>
</dbReference>
<dbReference type="Proteomes" id="UP000186385">
    <property type="component" value="Unassembled WGS sequence"/>
</dbReference>
<dbReference type="RefSeq" id="WP_052698549.1">
    <property type="nucleotide sequence ID" value="NZ_FTLX01000010.1"/>
</dbReference>
<evidence type="ECO:0000259" key="3">
    <source>
        <dbReference type="Pfam" id="PF02581"/>
    </source>
</evidence>
<keyword evidence="2" id="KW-0784">Thiamine biosynthesis</keyword>
<dbReference type="InterPro" id="IPR022998">
    <property type="entry name" value="ThiamineP_synth_TenI"/>
</dbReference>